<dbReference type="PANTHER" id="PTHR33909">
    <property type="entry name" value="SEC TRANSLOCON ACCESSORY COMPLEX SUBUNIT YAJC"/>
    <property type="match status" value="1"/>
</dbReference>
<comment type="subcellular location">
    <subcellularLocation>
        <location evidence="1">Cell membrane</location>
        <topology evidence="1">Single-pass membrane protein</topology>
    </subcellularLocation>
</comment>
<dbReference type="PRINTS" id="PR01853">
    <property type="entry name" value="YAJCTRNLCASE"/>
</dbReference>
<dbReference type="EMBL" id="JABEZU010000003">
    <property type="protein sequence ID" value="NOV97949.1"/>
    <property type="molecule type" value="Genomic_DNA"/>
</dbReference>
<comment type="caution">
    <text evidence="11">The sequence shown here is derived from an EMBL/GenBank/DDBJ whole genome shotgun (WGS) entry which is preliminary data.</text>
</comment>
<evidence type="ECO:0000256" key="2">
    <source>
        <dbReference type="ARBA" id="ARBA00006742"/>
    </source>
</evidence>
<keyword evidence="4" id="KW-1003">Cell membrane</keyword>
<organism evidence="11 12">
    <name type="scientific">Isoptericola halotolerans</name>
    <dbReference type="NCBI Taxonomy" id="300560"/>
    <lineage>
        <taxon>Bacteria</taxon>
        <taxon>Bacillati</taxon>
        <taxon>Actinomycetota</taxon>
        <taxon>Actinomycetes</taxon>
        <taxon>Micrococcales</taxon>
        <taxon>Promicromonosporaceae</taxon>
        <taxon>Isoptericola</taxon>
    </lineage>
</organism>
<dbReference type="Pfam" id="PF02699">
    <property type="entry name" value="YajC"/>
    <property type="match status" value="1"/>
</dbReference>
<evidence type="ECO:0000313" key="11">
    <source>
        <dbReference type="EMBL" id="NOV97949.1"/>
    </source>
</evidence>
<keyword evidence="6" id="KW-0653">Protein transport</keyword>
<proteinExistence type="inferred from homology"/>
<evidence type="ECO:0000256" key="1">
    <source>
        <dbReference type="ARBA" id="ARBA00004162"/>
    </source>
</evidence>
<gene>
    <name evidence="11" type="ORF">HDG69_002534</name>
</gene>
<evidence type="ECO:0000256" key="10">
    <source>
        <dbReference type="SAM" id="MobiDB-lite"/>
    </source>
</evidence>
<dbReference type="SMART" id="SM01323">
    <property type="entry name" value="YajC"/>
    <property type="match status" value="1"/>
</dbReference>
<evidence type="ECO:0000313" key="12">
    <source>
        <dbReference type="Proteomes" id="UP000757540"/>
    </source>
</evidence>
<dbReference type="RefSeq" id="WP_343036426.1">
    <property type="nucleotide sequence ID" value="NZ_BAAAML010000005.1"/>
</dbReference>
<evidence type="ECO:0000256" key="9">
    <source>
        <dbReference type="ARBA" id="ARBA00023136"/>
    </source>
</evidence>
<evidence type="ECO:0000256" key="8">
    <source>
        <dbReference type="ARBA" id="ARBA00023010"/>
    </source>
</evidence>
<keyword evidence="12" id="KW-1185">Reference proteome</keyword>
<evidence type="ECO:0000256" key="6">
    <source>
        <dbReference type="ARBA" id="ARBA00022927"/>
    </source>
</evidence>
<evidence type="ECO:0000256" key="4">
    <source>
        <dbReference type="ARBA" id="ARBA00022475"/>
    </source>
</evidence>
<reference evidence="11 12" key="1">
    <citation type="submission" date="2020-05" db="EMBL/GenBank/DDBJ databases">
        <title>Genomic Encyclopedia of Type Strains, Phase III (KMG-III): the genomes of soil and plant-associated and newly described type strains.</title>
        <authorList>
            <person name="Whitman W."/>
        </authorList>
    </citation>
    <scope>NUCLEOTIDE SEQUENCE [LARGE SCALE GENOMIC DNA]</scope>
    <source>
        <strain evidence="11 12">KCTC 19046</strain>
    </source>
</reference>
<name>A0ABX2A515_9MICO</name>
<dbReference type="PANTHER" id="PTHR33909:SF1">
    <property type="entry name" value="SEC TRANSLOCON ACCESSORY COMPLEX SUBUNIT YAJC"/>
    <property type="match status" value="1"/>
</dbReference>
<dbReference type="Proteomes" id="UP000757540">
    <property type="component" value="Unassembled WGS sequence"/>
</dbReference>
<sequence length="145" mass="15723">MDPSIIILFVVLAALMFFMSSRTRKQQKQQAEFRSALAPGQEVMTGSGMVGTIVEIDDESDTITIESTPGTQTRWLRAAIAKRTDTSGPVDEAEEPAEAEATDDAGSIAPADGNVDVPDDLSGLDTAQREYKESKRRENGETEDK</sequence>
<dbReference type="NCBIfam" id="TIGR00739">
    <property type="entry name" value="yajC"/>
    <property type="match status" value="1"/>
</dbReference>
<feature type="region of interest" description="Disordered" evidence="10">
    <location>
        <begin position="81"/>
        <end position="145"/>
    </location>
</feature>
<protein>
    <submittedName>
        <fullName evidence="11">Preprotein translocase subunit YajC</fullName>
    </submittedName>
</protein>
<feature type="compositionally biased region" description="Acidic residues" evidence="10">
    <location>
        <begin position="91"/>
        <end position="103"/>
    </location>
</feature>
<keyword evidence="9" id="KW-0472">Membrane</keyword>
<evidence type="ECO:0000256" key="5">
    <source>
        <dbReference type="ARBA" id="ARBA00022692"/>
    </source>
</evidence>
<evidence type="ECO:0000256" key="7">
    <source>
        <dbReference type="ARBA" id="ARBA00022989"/>
    </source>
</evidence>
<keyword evidence="3" id="KW-0813">Transport</keyword>
<evidence type="ECO:0000256" key="3">
    <source>
        <dbReference type="ARBA" id="ARBA00022448"/>
    </source>
</evidence>
<keyword evidence="8" id="KW-0811">Translocation</keyword>
<comment type="similarity">
    <text evidence="2">Belongs to the YajC family.</text>
</comment>
<keyword evidence="5" id="KW-0812">Transmembrane</keyword>
<feature type="compositionally biased region" description="Basic and acidic residues" evidence="10">
    <location>
        <begin position="127"/>
        <end position="145"/>
    </location>
</feature>
<keyword evidence="7" id="KW-1133">Transmembrane helix</keyword>
<accession>A0ABX2A515</accession>
<dbReference type="InterPro" id="IPR003849">
    <property type="entry name" value="Preprotein_translocase_YajC"/>
</dbReference>